<dbReference type="PANTHER" id="PTHR30121:SF6">
    <property type="entry name" value="SLR6007 PROTEIN"/>
    <property type="match status" value="1"/>
</dbReference>
<sequence>MARGLIPNIKKHKSAMFFKNLSFKDFLLIIGFLVIAGIVYMTTGAAQEWLRITLTLITFLIFAIFLIPQRNNKKLYNTAWNILKFLFSPKKWKYQDRKNNSVGFIKYQGIDKNGILETNFDNKKKFIAFLNIKGFDIYNLSETETEGVFRQLQKAFFNLETKFQIIKTVEEINLEENINFTKELLSKAKNKQTKKLLEIRLERFINNENDLRTEDVFYLSIEGNTREEVITTSQKLMTQLNDINLTTKIVPTKKVYELLFYIQGAIIDASDIKEKSITDLNLKLGYENMEVYKEFVKVNDECLINYSILEGYNSFPSYSWMFNITKSSNIVIFSINNKERGIVERGINNAITNIKMNANGIKEKDQVALARAEEEIEVYDEVLSAVTNKQDKFITLNTRLINICPDRKAIVERLREIERIAKDEEFLINRLPFRQLEGFKTSLIGSTDTLVKEFAADTTTWTIAEGFPFLSSGINDKRGYLLGTNTMGDLLIPDQFKNTLGKDPTALNANAFILGMAGSGKSTLTAGLILDHLALGRNVYIIDPEREYKKIAKYNEGVWIDVGSGTSGKFNPLEIISKFREKENDDEISTVDITTEILINQQVIFLEKFFKILNPELTMKETRYLLVTLKNFYIEWIGEKKIKEMKAIHYPIMSDYINFLKNIQSTTKWFKREINDELIDWIENDFVDGRYSLLYNQHSNIDFKGNKLVVFDVLALFDLDEKKLIEAQFLLMTAFIQNEMLTNGFYQENESLVFIDEAHLLVNENNPLLLDFVQRLVKRVRKRNGGVILATQNPKDFASEKADVAKKTEAILNNTQYSIIMKLSSDDLKAVNKIYERNGGLTQAQEEQLTFAQKGEGVLFIGTTDRQSFKQDFKPIVQELMNKGTAIIDETKF</sequence>
<organism evidence="4 5">
    <name type="scientific">Williamsoniiplasma luminosum</name>
    <dbReference type="NCBI Taxonomy" id="214888"/>
    <lineage>
        <taxon>Bacteria</taxon>
        <taxon>Bacillati</taxon>
        <taxon>Mycoplasmatota</taxon>
        <taxon>Mollicutes</taxon>
        <taxon>Entomoplasmatales</taxon>
        <taxon>Williamsoniiplasma</taxon>
    </lineage>
</organism>
<dbReference type="NCBIfam" id="NF045975">
    <property type="entry name" value="VirB4_plasma"/>
    <property type="match status" value="1"/>
</dbReference>
<reference evidence="5" key="1">
    <citation type="submission" date="2018-02" db="EMBL/GenBank/DDBJ databases">
        <title>Firefly genomes illuminate parallel origins of bioluminescence in beetles.</title>
        <authorList>
            <person name="Fallon T.R."/>
            <person name="Lower S.E.S."/>
            <person name="Behringer M."/>
            <person name="Weng J.-K."/>
        </authorList>
    </citation>
    <scope>NUCLEOTIDE SEQUENCE [LARGE SCALE GENOMIC DNA]</scope>
</reference>
<dbReference type="AlphaFoldDB" id="A0A2S0NKG3"/>
<feature type="domain" description="TraG P-loop" evidence="3">
    <location>
        <begin position="494"/>
        <end position="825"/>
    </location>
</feature>
<keyword evidence="2" id="KW-1133">Transmembrane helix</keyword>
<gene>
    <name evidence="4" type="ORF">C5T88_02855</name>
</gene>
<dbReference type="Gene3D" id="3.40.50.300">
    <property type="entry name" value="P-loop containing nucleotide triphosphate hydrolases"/>
    <property type="match status" value="1"/>
</dbReference>
<feature type="coiled-coil region" evidence="1">
    <location>
        <begin position="171"/>
        <end position="214"/>
    </location>
</feature>
<dbReference type="RefSeq" id="WP_303662080.1">
    <property type="nucleotide sequence ID" value="NZ_CP027019.1"/>
</dbReference>
<evidence type="ECO:0000256" key="2">
    <source>
        <dbReference type="SAM" id="Phobius"/>
    </source>
</evidence>
<dbReference type="InterPro" id="IPR043964">
    <property type="entry name" value="P-loop_TraG"/>
</dbReference>
<protein>
    <recommendedName>
        <fullName evidence="3">TraG P-loop domain-containing protein</fullName>
    </recommendedName>
</protein>
<dbReference type="SUPFAM" id="SSF52540">
    <property type="entry name" value="P-loop containing nucleoside triphosphate hydrolases"/>
    <property type="match status" value="1"/>
</dbReference>
<dbReference type="Pfam" id="PF19044">
    <property type="entry name" value="P-loop_TraG"/>
    <property type="match status" value="1"/>
</dbReference>
<name>A0A2S0NKG3_9MOLU</name>
<dbReference type="Proteomes" id="UP000239250">
    <property type="component" value="Chromosome"/>
</dbReference>
<feature type="transmembrane region" description="Helical" evidence="2">
    <location>
        <begin position="21"/>
        <end position="43"/>
    </location>
</feature>
<dbReference type="InterPro" id="IPR051162">
    <property type="entry name" value="T4SS_component"/>
</dbReference>
<keyword evidence="1" id="KW-0175">Coiled coil</keyword>
<keyword evidence="2" id="KW-0812">Transmembrane</keyword>
<feature type="transmembrane region" description="Helical" evidence="2">
    <location>
        <begin position="49"/>
        <end position="67"/>
    </location>
</feature>
<dbReference type="EMBL" id="CP027019">
    <property type="protein sequence ID" value="AVP49492.1"/>
    <property type="molecule type" value="Genomic_DNA"/>
</dbReference>
<evidence type="ECO:0000256" key="1">
    <source>
        <dbReference type="SAM" id="Coils"/>
    </source>
</evidence>
<evidence type="ECO:0000313" key="4">
    <source>
        <dbReference type="EMBL" id="AVP49492.1"/>
    </source>
</evidence>
<dbReference type="InterPro" id="IPR027417">
    <property type="entry name" value="P-loop_NTPase"/>
</dbReference>
<keyword evidence="2" id="KW-0472">Membrane</keyword>
<dbReference type="CDD" id="cd01127">
    <property type="entry name" value="TrwB_TraG_TraD_VirD4"/>
    <property type="match status" value="1"/>
</dbReference>
<dbReference type="PANTHER" id="PTHR30121">
    <property type="entry name" value="UNCHARACTERIZED PROTEIN YJGR-RELATED"/>
    <property type="match status" value="1"/>
</dbReference>
<evidence type="ECO:0000259" key="3">
    <source>
        <dbReference type="Pfam" id="PF19044"/>
    </source>
</evidence>
<accession>A0A2S0NKG3</accession>
<dbReference type="Gene3D" id="1.10.8.730">
    <property type="match status" value="1"/>
</dbReference>
<evidence type="ECO:0000313" key="5">
    <source>
        <dbReference type="Proteomes" id="UP000239250"/>
    </source>
</evidence>
<proteinExistence type="predicted"/>